<dbReference type="Pfam" id="PF01555">
    <property type="entry name" value="N6_N4_Mtase"/>
    <property type="match status" value="1"/>
</dbReference>
<dbReference type="EMBL" id="QFQJ01000019">
    <property type="protein sequence ID" value="PZQ92391.1"/>
    <property type="molecule type" value="Genomic_DNA"/>
</dbReference>
<dbReference type="Proteomes" id="UP000249282">
    <property type="component" value="Unassembled WGS sequence"/>
</dbReference>
<dbReference type="PRINTS" id="PR00506">
    <property type="entry name" value="D21N6MTFRASE"/>
</dbReference>
<evidence type="ECO:0000256" key="2">
    <source>
        <dbReference type="ARBA" id="ARBA00011900"/>
    </source>
</evidence>
<keyword evidence="5" id="KW-0949">S-adenosyl-L-methionine</keyword>
<dbReference type="EC" id="2.1.1.72" evidence="2"/>
<dbReference type="GO" id="GO:0009007">
    <property type="term" value="F:site-specific DNA-methyltransferase (adenine-specific) activity"/>
    <property type="evidence" value="ECO:0007669"/>
    <property type="project" value="UniProtKB-EC"/>
</dbReference>
<evidence type="ECO:0000256" key="6">
    <source>
        <dbReference type="ARBA" id="ARBA00047942"/>
    </source>
</evidence>
<evidence type="ECO:0000313" key="8">
    <source>
        <dbReference type="EMBL" id="PZQ92391.1"/>
    </source>
</evidence>
<comment type="catalytic activity">
    <reaction evidence="6">
        <text>a 2'-deoxyadenosine in DNA + S-adenosyl-L-methionine = an N(6)-methyl-2'-deoxyadenosine in DNA + S-adenosyl-L-homocysteine + H(+)</text>
        <dbReference type="Rhea" id="RHEA:15197"/>
        <dbReference type="Rhea" id="RHEA-COMP:12418"/>
        <dbReference type="Rhea" id="RHEA-COMP:12419"/>
        <dbReference type="ChEBI" id="CHEBI:15378"/>
        <dbReference type="ChEBI" id="CHEBI:57856"/>
        <dbReference type="ChEBI" id="CHEBI:59789"/>
        <dbReference type="ChEBI" id="CHEBI:90615"/>
        <dbReference type="ChEBI" id="CHEBI:90616"/>
        <dbReference type="EC" id="2.1.1.72"/>
    </reaction>
</comment>
<dbReference type="InterPro" id="IPR002052">
    <property type="entry name" value="DNA_methylase_N6_adenine_CS"/>
</dbReference>
<dbReference type="PROSITE" id="PS00092">
    <property type="entry name" value="N6_MTASE"/>
    <property type="match status" value="1"/>
</dbReference>
<evidence type="ECO:0000256" key="5">
    <source>
        <dbReference type="ARBA" id="ARBA00022691"/>
    </source>
</evidence>
<dbReference type="GO" id="GO:0003677">
    <property type="term" value="F:DNA binding"/>
    <property type="evidence" value="ECO:0007669"/>
    <property type="project" value="InterPro"/>
</dbReference>
<comment type="caution">
    <text evidence="8">The sequence shown here is derived from an EMBL/GenBank/DDBJ whole genome shotgun (WGS) entry which is preliminary data.</text>
</comment>
<sequence length="670" mass="76810">MKHVTPEEGQSANIIAENIERLRELLPDAFTENGVNFGTLRQLLGDAQVLDEGEEKYGLNWHGKKKARQIALSPSTGTLLPCPEESVNWDTTKNLFIEGDNLEVLKLLQKSYANQIKLIYIDPPYNKEKDFIYPDRFQDDLSTYLKYTGQVDDEGIKLSSNTETVGRKHTAWLNMMYPRLRLAKSLLTKDGAIFISIDENEILSLRAICNEIFGEENFVAQIVWQKSKKGDSKLVAIVHEYILCYAKDKTQAIESGLWRTRKEGVDEVLEKYQTLREKYGFDHSKIRDEMMGWYRNLKDSDPRKAHKHYNWSDERGLYFPDNFAGPDDGRDSRPRHDIFHPITGLSCKKPSTGWRWDEAKTNWALSQNPPRIHFGEDETTIPNRKSYLKETALEPFNSHFYQDGRSATLQVEKLLDEGVFQFPKNTDVLAKLINLVTKENDLVLDFFAGSGSTAHACMNLNHEDQTKRRFILVQLPEILDESKNEQKSAHKFCKINKLPTNIAEVCKARIKAAGVSLLEQHPQSVIDIGFKTFKLSTSNIKMWSPDHTDLESTLLSHEEHLIGKRTEQDILYELLLKRGVDLTAPIEKREVSGKNLYSIGYGALFACLDESISRHQVEDIAQALINWYKELEPFSETHVFFRDSAFSDDVSKTNMVAILEQNGISHVRSL</sequence>
<name>A0A2W5RPM6_ACIJO</name>
<dbReference type="SUPFAM" id="SSF53335">
    <property type="entry name" value="S-adenosyl-L-methionine-dependent methyltransferases"/>
    <property type="match status" value="1"/>
</dbReference>
<dbReference type="Gene3D" id="3.40.50.150">
    <property type="entry name" value="Vaccinia Virus protein VP39"/>
    <property type="match status" value="1"/>
</dbReference>
<dbReference type="InterPro" id="IPR029063">
    <property type="entry name" value="SAM-dependent_MTases_sf"/>
</dbReference>
<gene>
    <name evidence="8" type="ORF">DI542_05460</name>
</gene>
<reference evidence="8 9" key="1">
    <citation type="submission" date="2017-11" db="EMBL/GenBank/DDBJ databases">
        <title>Infants hospitalized years apart are colonized by the same room-sourced microbial strains.</title>
        <authorList>
            <person name="Brooks B."/>
            <person name="Olm M.R."/>
            <person name="Firek B.A."/>
            <person name="Baker R."/>
            <person name="Thomas B.C."/>
            <person name="Morowitz M.J."/>
            <person name="Banfield J.F."/>
        </authorList>
    </citation>
    <scope>NUCLEOTIDE SEQUENCE [LARGE SCALE GENOMIC DNA]</scope>
    <source>
        <strain evidence="8">S2_003_000_R3_20</strain>
    </source>
</reference>
<evidence type="ECO:0000313" key="9">
    <source>
        <dbReference type="Proteomes" id="UP000249282"/>
    </source>
</evidence>
<evidence type="ECO:0000259" key="7">
    <source>
        <dbReference type="Pfam" id="PF01555"/>
    </source>
</evidence>
<accession>A0A2W5RPM6</accession>
<evidence type="ECO:0000256" key="1">
    <source>
        <dbReference type="ARBA" id="ARBA00006594"/>
    </source>
</evidence>
<proteinExistence type="inferred from homology"/>
<dbReference type="PIRSF" id="PIRSF015855">
    <property type="entry name" value="TypeIII_Mtase_mKpnI"/>
    <property type="match status" value="1"/>
</dbReference>
<dbReference type="GO" id="GO:0008170">
    <property type="term" value="F:N-methyltransferase activity"/>
    <property type="evidence" value="ECO:0007669"/>
    <property type="project" value="InterPro"/>
</dbReference>
<evidence type="ECO:0000256" key="3">
    <source>
        <dbReference type="ARBA" id="ARBA00022603"/>
    </source>
</evidence>
<evidence type="ECO:0000256" key="4">
    <source>
        <dbReference type="ARBA" id="ARBA00022679"/>
    </source>
</evidence>
<organism evidence="8 9">
    <name type="scientific">Acinetobacter johnsonii</name>
    <dbReference type="NCBI Taxonomy" id="40214"/>
    <lineage>
        <taxon>Bacteria</taxon>
        <taxon>Pseudomonadati</taxon>
        <taxon>Pseudomonadota</taxon>
        <taxon>Gammaproteobacteria</taxon>
        <taxon>Moraxellales</taxon>
        <taxon>Moraxellaceae</taxon>
        <taxon>Acinetobacter</taxon>
    </lineage>
</organism>
<feature type="domain" description="DNA methylase N-4/N-6" evidence="7">
    <location>
        <begin position="116"/>
        <end position="463"/>
    </location>
</feature>
<keyword evidence="4 8" id="KW-0808">Transferase</keyword>
<dbReference type="AlphaFoldDB" id="A0A2W5RPM6"/>
<keyword evidence="3 8" id="KW-0489">Methyltransferase</keyword>
<dbReference type="InterPro" id="IPR002295">
    <property type="entry name" value="N4/N6-MTase_EcoPI_Mod-like"/>
</dbReference>
<dbReference type="GO" id="GO:0032259">
    <property type="term" value="P:methylation"/>
    <property type="evidence" value="ECO:0007669"/>
    <property type="project" value="UniProtKB-KW"/>
</dbReference>
<comment type="similarity">
    <text evidence="1">Belongs to the N(4)/N(6)-methyltransferase family.</text>
</comment>
<dbReference type="InterPro" id="IPR002941">
    <property type="entry name" value="DNA_methylase_N4/N6"/>
</dbReference>
<protein>
    <recommendedName>
        <fullName evidence="2">site-specific DNA-methyltransferase (adenine-specific)</fullName>
        <ecNumber evidence="2">2.1.1.72</ecNumber>
    </recommendedName>
</protein>